<evidence type="ECO:0000313" key="2">
    <source>
        <dbReference type="EMBL" id="RSK35163.1"/>
    </source>
</evidence>
<reference evidence="2 3" key="1">
    <citation type="submission" date="2018-12" db="EMBL/GenBank/DDBJ databases">
        <authorList>
            <person name="Feng G."/>
            <person name="Zhu H."/>
        </authorList>
    </citation>
    <scope>NUCLEOTIDE SEQUENCE [LARGE SCALE GENOMIC DNA]</scope>
    <source>
        <strain evidence="2 3">9PBR-2</strain>
    </source>
</reference>
<comment type="caution">
    <text evidence="2">The sequence shown here is derived from an EMBL/GenBank/DDBJ whole genome shotgun (WGS) entry which is preliminary data.</text>
</comment>
<keyword evidence="3" id="KW-1185">Reference proteome</keyword>
<feature type="transmembrane region" description="Helical" evidence="1">
    <location>
        <begin position="21"/>
        <end position="42"/>
    </location>
</feature>
<accession>A0A3R9M8J2</accession>
<dbReference type="EMBL" id="RWIS01000003">
    <property type="protein sequence ID" value="RSK35163.1"/>
    <property type="molecule type" value="Genomic_DNA"/>
</dbReference>
<protein>
    <submittedName>
        <fullName evidence="2">Uncharacterized protein</fullName>
    </submittedName>
</protein>
<dbReference type="OrthoDB" id="5936019at2"/>
<dbReference type="Proteomes" id="UP000280066">
    <property type="component" value="Unassembled WGS sequence"/>
</dbReference>
<dbReference type="RefSeq" id="WP_125427602.1">
    <property type="nucleotide sequence ID" value="NZ_RWIS01000003.1"/>
</dbReference>
<keyword evidence="1" id="KW-0812">Transmembrane</keyword>
<keyword evidence="1" id="KW-0472">Membrane</keyword>
<keyword evidence="1" id="KW-1133">Transmembrane helix</keyword>
<feature type="transmembrane region" description="Helical" evidence="1">
    <location>
        <begin position="203"/>
        <end position="222"/>
    </location>
</feature>
<evidence type="ECO:0000256" key="1">
    <source>
        <dbReference type="SAM" id="Phobius"/>
    </source>
</evidence>
<proteinExistence type="predicted"/>
<dbReference type="AlphaFoldDB" id="A0A3R9M8J2"/>
<gene>
    <name evidence="2" type="ORF">EI290_05520</name>
</gene>
<feature type="transmembrane region" description="Helical" evidence="1">
    <location>
        <begin position="179"/>
        <end position="197"/>
    </location>
</feature>
<sequence length="396" mass="44923">MPLSTATNTVHSYGTAKGWRIFIYVFVPPLILLFLGAPLLFADKGWNAGLVALSGVFWAMGLFFIYGLYETHKARHILTEHSIRYEGALRRKEIPRTAIRGYRLDDKYTYIVPVSKEYPSIRIGYTSENYAGIQQWLAVRFPNLDVQQREQEAQQILQDETLGRTAPEREEKLTQARQLCRVLNTLAWAVAAWLLFYPTPYEWALQAGLTLPPLALAALLWHQGLIRPDERNDSAYPSLLPALFSPPLALLLRDLFDFELLEVTPVWPWIAAIGGLFGGLLAYGSWRFIKDPNGRWGVVGMLTFCVLPYAYAAPVAYNCAFEEARPQVYRVPVRGKHYSSGKTTTYYLEVGAWGPRATPDDVTVTEEIYNQTMPGDSVRIHQFPGRLGIPWFTVSR</sequence>
<evidence type="ECO:0000313" key="3">
    <source>
        <dbReference type="Proteomes" id="UP000280066"/>
    </source>
</evidence>
<organism evidence="2 3">
    <name type="scientific">Hymenobacter metallilatus</name>
    <dbReference type="NCBI Taxonomy" id="2493666"/>
    <lineage>
        <taxon>Bacteria</taxon>
        <taxon>Pseudomonadati</taxon>
        <taxon>Bacteroidota</taxon>
        <taxon>Cytophagia</taxon>
        <taxon>Cytophagales</taxon>
        <taxon>Hymenobacteraceae</taxon>
        <taxon>Hymenobacter</taxon>
    </lineage>
</organism>
<feature type="transmembrane region" description="Helical" evidence="1">
    <location>
        <begin position="234"/>
        <end position="253"/>
    </location>
</feature>
<feature type="transmembrane region" description="Helical" evidence="1">
    <location>
        <begin position="296"/>
        <end position="317"/>
    </location>
</feature>
<feature type="transmembrane region" description="Helical" evidence="1">
    <location>
        <begin position="265"/>
        <end position="284"/>
    </location>
</feature>
<name>A0A3R9M8J2_9BACT</name>
<feature type="transmembrane region" description="Helical" evidence="1">
    <location>
        <begin position="48"/>
        <end position="69"/>
    </location>
</feature>